<name>A0A5P2CVY4_STRVZ</name>
<protein>
    <submittedName>
        <fullName evidence="1">Uncharacterized protein</fullName>
    </submittedName>
</protein>
<gene>
    <name evidence="1" type="ORF">DEJ49_33630</name>
</gene>
<reference evidence="1 2" key="1">
    <citation type="submission" date="2018-05" db="EMBL/GenBank/DDBJ databases">
        <title>Streptomyces venezuelae.</title>
        <authorList>
            <person name="Kim W."/>
            <person name="Lee N."/>
            <person name="Cho B.-K."/>
        </authorList>
    </citation>
    <scope>NUCLEOTIDE SEQUENCE [LARGE SCALE GENOMIC DNA]</scope>
    <source>
        <strain evidence="1 2">ATCC 14585</strain>
    </source>
</reference>
<accession>A0A5P2CVY4</accession>
<dbReference type="EMBL" id="CP029191">
    <property type="protein sequence ID" value="QES45281.1"/>
    <property type="molecule type" value="Genomic_DNA"/>
</dbReference>
<proteinExistence type="predicted"/>
<organism evidence="1 2">
    <name type="scientific">Streptomyces venezuelae</name>
    <dbReference type="NCBI Taxonomy" id="54571"/>
    <lineage>
        <taxon>Bacteria</taxon>
        <taxon>Bacillati</taxon>
        <taxon>Actinomycetota</taxon>
        <taxon>Actinomycetes</taxon>
        <taxon>Kitasatosporales</taxon>
        <taxon>Streptomycetaceae</taxon>
        <taxon>Streptomyces</taxon>
    </lineage>
</organism>
<dbReference type="AlphaFoldDB" id="A0A5P2CVY4"/>
<evidence type="ECO:0000313" key="2">
    <source>
        <dbReference type="Proteomes" id="UP000324015"/>
    </source>
</evidence>
<sequence length="96" mass="10187">MASPAIHALRAQGRAAGLPRLDWTTTCAGAALGHANSGEPAKDRAAFEQWADHLGATRWRETRSDEYVLLRATVTADGEEGPSVVLVANIYAPESS</sequence>
<dbReference type="Proteomes" id="UP000324015">
    <property type="component" value="Chromosome"/>
</dbReference>
<evidence type="ECO:0000313" key="1">
    <source>
        <dbReference type="EMBL" id="QES45281.1"/>
    </source>
</evidence>
<dbReference type="RefSeq" id="WP_150187591.1">
    <property type="nucleotide sequence ID" value="NZ_CP029191.1"/>
</dbReference>